<proteinExistence type="predicted"/>
<keyword evidence="1" id="KW-0479">Metal-binding</keyword>
<evidence type="ECO:0000313" key="7">
    <source>
        <dbReference type="EMBL" id="KAF4585717.1"/>
    </source>
</evidence>
<evidence type="ECO:0000313" key="8">
    <source>
        <dbReference type="Proteomes" id="UP000562929"/>
    </source>
</evidence>
<keyword evidence="8" id="KW-1185">Reference proteome</keyword>
<comment type="caution">
    <text evidence="7">The sequence shown here is derived from an EMBL/GenBank/DDBJ whole genome shotgun (WGS) entry which is preliminary data.</text>
</comment>
<name>A0A8H4Q4X1_9HYPO</name>
<sequence length="300" mass="32651">MATDLFMPAPRTEDARSWHFLPGRPPSRRSPSFRAAIGPHMSPHSISDAGSNQTDSSYPPSPTGVSTTSKGRPVYIPAVLRPCDEFPSKKIVTSAGSVSDSDSDSPLRRVNSNIINLALGHRLTRRPSTDSAKAFNAGHWNLDSYPEVTDLPTRIHWKPDSQSSVCDDPTCKRGFSYFVRRHHCRKCGNIFCDWHSSFLLPLDQDANFNPRATPSRACAHCFQETKASQALPAPQPTTSSLPANKPPHAITMTTRTTTTTATTASPTPTTMARPTGSTLATTCASDAAASVPRDWNWSTF</sequence>
<feature type="compositionally biased region" description="Low complexity" evidence="5">
    <location>
        <begin position="251"/>
        <end position="275"/>
    </location>
</feature>
<dbReference type="PANTHER" id="PTHR39490">
    <property type="entry name" value="ARRESTIN DOMAIN-CONTAINING PROTEIN D"/>
    <property type="match status" value="1"/>
</dbReference>
<dbReference type="InterPro" id="IPR013083">
    <property type="entry name" value="Znf_RING/FYVE/PHD"/>
</dbReference>
<feature type="region of interest" description="Disordered" evidence="5">
    <location>
        <begin position="229"/>
        <end position="277"/>
    </location>
</feature>
<keyword evidence="3" id="KW-0862">Zinc</keyword>
<protein>
    <submittedName>
        <fullName evidence="7">Zinc finger domain-containing protein</fullName>
    </submittedName>
</protein>
<dbReference type="InterPro" id="IPR052113">
    <property type="entry name" value="FYVE-type_Zinc_Finger"/>
</dbReference>
<dbReference type="PANTHER" id="PTHR39490:SF8">
    <property type="entry name" value="ZINC FINGER FYVE DOMAIN-CONTAINING PROTEIN 21"/>
    <property type="match status" value="1"/>
</dbReference>
<organism evidence="7 8">
    <name type="scientific">Ophiocordyceps camponoti-floridani</name>
    <dbReference type="NCBI Taxonomy" id="2030778"/>
    <lineage>
        <taxon>Eukaryota</taxon>
        <taxon>Fungi</taxon>
        <taxon>Dikarya</taxon>
        <taxon>Ascomycota</taxon>
        <taxon>Pezizomycotina</taxon>
        <taxon>Sordariomycetes</taxon>
        <taxon>Hypocreomycetidae</taxon>
        <taxon>Hypocreales</taxon>
        <taxon>Ophiocordycipitaceae</taxon>
        <taxon>Ophiocordyceps</taxon>
    </lineage>
</organism>
<evidence type="ECO:0000256" key="5">
    <source>
        <dbReference type="SAM" id="MobiDB-lite"/>
    </source>
</evidence>
<dbReference type="InterPro" id="IPR000306">
    <property type="entry name" value="Znf_FYVE"/>
</dbReference>
<keyword evidence="2 4" id="KW-0863">Zinc-finger</keyword>
<dbReference type="Pfam" id="PF01363">
    <property type="entry name" value="FYVE"/>
    <property type="match status" value="1"/>
</dbReference>
<dbReference type="PROSITE" id="PS50178">
    <property type="entry name" value="ZF_FYVE"/>
    <property type="match status" value="1"/>
</dbReference>
<dbReference type="InterPro" id="IPR011011">
    <property type="entry name" value="Znf_FYVE_PHD"/>
</dbReference>
<evidence type="ECO:0000256" key="1">
    <source>
        <dbReference type="ARBA" id="ARBA00022723"/>
    </source>
</evidence>
<dbReference type="OrthoDB" id="10018316at2759"/>
<evidence type="ECO:0000256" key="2">
    <source>
        <dbReference type="ARBA" id="ARBA00022771"/>
    </source>
</evidence>
<evidence type="ECO:0000256" key="4">
    <source>
        <dbReference type="PROSITE-ProRule" id="PRU00091"/>
    </source>
</evidence>
<feature type="domain" description="FYVE-type" evidence="6">
    <location>
        <begin position="171"/>
        <end position="226"/>
    </location>
</feature>
<evidence type="ECO:0000259" key="6">
    <source>
        <dbReference type="PROSITE" id="PS50178"/>
    </source>
</evidence>
<dbReference type="Gene3D" id="3.30.40.10">
    <property type="entry name" value="Zinc/RING finger domain, C3HC4 (zinc finger)"/>
    <property type="match status" value="1"/>
</dbReference>
<dbReference type="AlphaFoldDB" id="A0A8H4Q4X1"/>
<dbReference type="SMART" id="SM00064">
    <property type="entry name" value="FYVE"/>
    <property type="match status" value="1"/>
</dbReference>
<accession>A0A8H4Q4X1</accession>
<dbReference type="Proteomes" id="UP000562929">
    <property type="component" value="Unassembled WGS sequence"/>
</dbReference>
<dbReference type="InterPro" id="IPR017455">
    <property type="entry name" value="Znf_FYVE-rel"/>
</dbReference>
<dbReference type="GO" id="GO:0008270">
    <property type="term" value="F:zinc ion binding"/>
    <property type="evidence" value="ECO:0007669"/>
    <property type="project" value="UniProtKB-KW"/>
</dbReference>
<evidence type="ECO:0000256" key="3">
    <source>
        <dbReference type="ARBA" id="ARBA00022833"/>
    </source>
</evidence>
<dbReference type="CDD" id="cd15760">
    <property type="entry name" value="FYVE_scVPS27p_like"/>
    <property type="match status" value="1"/>
</dbReference>
<feature type="compositionally biased region" description="Polar residues" evidence="5">
    <location>
        <begin position="44"/>
        <end position="70"/>
    </location>
</feature>
<dbReference type="EMBL" id="JAACLJ010000005">
    <property type="protein sequence ID" value="KAF4585717.1"/>
    <property type="molecule type" value="Genomic_DNA"/>
</dbReference>
<feature type="region of interest" description="Disordered" evidence="5">
    <location>
        <begin position="1"/>
        <end position="71"/>
    </location>
</feature>
<dbReference type="SUPFAM" id="SSF57903">
    <property type="entry name" value="FYVE/PHD zinc finger"/>
    <property type="match status" value="1"/>
</dbReference>
<gene>
    <name evidence="7" type="ORF">GQ602_005022</name>
</gene>
<reference evidence="7 8" key="1">
    <citation type="journal article" date="2020" name="G3 (Bethesda)">
        <title>Genetic Underpinnings of Host Manipulation by Ophiocordyceps as Revealed by Comparative Transcriptomics.</title>
        <authorList>
            <person name="Will I."/>
            <person name="Das B."/>
            <person name="Trinh T."/>
            <person name="Brachmann A."/>
            <person name="Ohm R.A."/>
            <person name="de Bekker C."/>
        </authorList>
    </citation>
    <scope>NUCLEOTIDE SEQUENCE [LARGE SCALE GENOMIC DNA]</scope>
    <source>
        <strain evidence="7 8">EC05</strain>
    </source>
</reference>